<dbReference type="EMBL" id="LAZR01043472">
    <property type="protein sequence ID" value="KKL06984.1"/>
    <property type="molecule type" value="Genomic_DNA"/>
</dbReference>
<feature type="non-terminal residue" evidence="1">
    <location>
        <position position="1"/>
    </location>
</feature>
<name>A0A0F9ABQ6_9ZZZZ</name>
<proteinExistence type="predicted"/>
<dbReference type="AlphaFoldDB" id="A0A0F9ABQ6"/>
<evidence type="ECO:0000313" key="1">
    <source>
        <dbReference type="EMBL" id="KKL06984.1"/>
    </source>
</evidence>
<sequence length="229" mass="26828">DMLKSENELVLNSKVTELIKSLSLLVNHFNNTYEFEPGLYLYKKLITQIRKKEIERLLEDNKFIGLLYTTLWSWGMNIRGAKMKNFKSFNEEIKKNQENFVGLSLYQVIDLTSEQLAKIEPKIKKLYSNLHIMDSNTNITANSKIMHFILPDLIFPIDSKIRNFIGYFGDDSQGFYDSFLMLFKITRQIHAKVNLKEFILANKLDISIPKSIDNIITSYNDIKKKVKEK</sequence>
<gene>
    <name evidence="1" type="ORF">LCGC14_2590580</name>
</gene>
<reference evidence="1" key="1">
    <citation type="journal article" date="2015" name="Nature">
        <title>Complex archaea that bridge the gap between prokaryotes and eukaryotes.</title>
        <authorList>
            <person name="Spang A."/>
            <person name="Saw J.H."/>
            <person name="Jorgensen S.L."/>
            <person name="Zaremba-Niedzwiedzka K."/>
            <person name="Martijn J."/>
            <person name="Lind A.E."/>
            <person name="van Eijk R."/>
            <person name="Schleper C."/>
            <person name="Guy L."/>
            <person name="Ettema T.J."/>
        </authorList>
    </citation>
    <scope>NUCLEOTIDE SEQUENCE</scope>
</reference>
<accession>A0A0F9ABQ6</accession>
<organism evidence="1">
    <name type="scientific">marine sediment metagenome</name>
    <dbReference type="NCBI Taxonomy" id="412755"/>
    <lineage>
        <taxon>unclassified sequences</taxon>
        <taxon>metagenomes</taxon>
        <taxon>ecological metagenomes</taxon>
    </lineage>
</organism>
<comment type="caution">
    <text evidence="1">The sequence shown here is derived from an EMBL/GenBank/DDBJ whole genome shotgun (WGS) entry which is preliminary data.</text>
</comment>
<protein>
    <submittedName>
        <fullName evidence="1">Uncharacterized protein</fullName>
    </submittedName>
</protein>